<reference evidence="3" key="2">
    <citation type="submission" date="2023-06" db="EMBL/GenBank/DDBJ databases">
        <authorList>
            <consortium name="Lawrence Berkeley National Laboratory"/>
            <person name="Haridas S."/>
            <person name="Hensen N."/>
            <person name="Bonometti L."/>
            <person name="Westerberg I."/>
            <person name="Brannstrom I.O."/>
            <person name="Guillou S."/>
            <person name="Cros-Aarteil S."/>
            <person name="Calhoun S."/>
            <person name="Kuo A."/>
            <person name="Mondo S."/>
            <person name="Pangilinan J."/>
            <person name="Riley R."/>
            <person name="Labutti K."/>
            <person name="Andreopoulos B."/>
            <person name="Lipzen A."/>
            <person name="Chen C."/>
            <person name="Yanf M."/>
            <person name="Daum C."/>
            <person name="Ng V."/>
            <person name="Clum A."/>
            <person name="Steindorff A."/>
            <person name="Ohm R."/>
            <person name="Martin F."/>
            <person name="Silar P."/>
            <person name="Natvig D."/>
            <person name="Lalanne C."/>
            <person name="Gautier V."/>
            <person name="Ament-Velasquez S.L."/>
            <person name="Kruys A."/>
            <person name="Hutchinson M.I."/>
            <person name="Powell A.J."/>
            <person name="Barry K."/>
            <person name="Miller A.N."/>
            <person name="Grigoriev I.V."/>
            <person name="Debuchy R."/>
            <person name="Gladieux P."/>
            <person name="Thoren M.H."/>
            <person name="Johannesson H."/>
        </authorList>
    </citation>
    <scope>NUCLEOTIDE SEQUENCE</scope>
    <source>
        <strain evidence="3">CBS 168.71</strain>
    </source>
</reference>
<feature type="compositionally biased region" description="Basic and acidic residues" evidence="2">
    <location>
        <begin position="255"/>
        <end position="264"/>
    </location>
</feature>
<accession>A0AAE0HAH8</accession>
<feature type="coiled-coil region" evidence="1">
    <location>
        <begin position="104"/>
        <end position="131"/>
    </location>
</feature>
<protein>
    <submittedName>
        <fullName evidence="3">Uncharacterized protein</fullName>
    </submittedName>
</protein>
<dbReference type="GeneID" id="87843719"/>
<feature type="region of interest" description="Disordered" evidence="2">
    <location>
        <begin position="155"/>
        <end position="202"/>
    </location>
</feature>
<keyword evidence="1" id="KW-0175">Coiled coil</keyword>
<organism evidence="3 4">
    <name type="scientific">Chaetomium fimeti</name>
    <dbReference type="NCBI Taxonomy" id="1854472"/>
    <lineage>
        <taxon>Eukaryota</taxon>
        <taxon>Fungi</taxon>
        <taxon>Dikarya</taxon>
        <taxon>Ascomycota</taxon>
        <taxon>Pezizomycotina</taxon>
        <taxon>Sordariomycetes</taxon>
        <taxon>Sordariomycetidae</taxon>
        <taxon>Sordariales</taxon>
        <taxon>Chaetomiaceae</taxon>
        <taxon>Chaetomium</taxon>
    </lineage>
</organism>
<dbReference type="Proteomes" id="UP001278766">
    <property type="component" value="Unassembled WGS sequence"/>
</dbReference>
<proteinExistence type="predicted"/>
<dbReference type="AlphaFoldDB" id="A0AAE0HAH8"/>
<evidence type="ECO:0000256" key="2">
    <source>
        <dbReference type="SAM" id="MobiDB-lite"/>
    </source>
</evidence>
<keyword evidence="4" id="KW-1185">Reference proteome</keyword>
<feature type="compositionally biased region" description="Gly residues" evidence="2">
    <location>
        <begin position="155"/>
        <end position="173"/>
    </location>
</feature>
<evidence type="ECO:0000313" key="3">
    <source>
        <dbReference type="EMBL" id="KAK3292973.1"/>
    </source>
</evidence>
<name>A0AAE0HAH8_9PEZI</name>
<feature type="region of interest" description="Disordered" evidence="2">
    <location>
        <begin position="248"/>
        <end position="297"/>
    </location>
</feature>
<reference evidence="3" key="1">
    <citation type="journal article" date="2023" name="Mol. Phylogenet. Evol.">
        <title>Genome-scale phylogeny and comparative genomics of the fungal order Sordariales.</title>
        <authorList>
            <person name="Hensen N."/>
            <person name="Bonometti L."/>
            <person name="Westerberg I."/>
            <person name="Brannstrom I.O."/>
            <person name="Guillou S."/>
            <person name="Cros-Aarteil S."/>
            <person name="Calhoun S."/>
            <person name="Haridas S."/>
            <person name="Kuo A."/>
            <person name="Mondo S."/>
            <person name="Pangilinan J."/>
            <person name="Riley R."/>
            <person name="LaButti K."/>
            <person name="Andreopoulos B."/>
            <person name="Lipzen A."/>
            <person name="Chen C."/>
            <person name="Yan M."/>
            <person name="Daum C."/>
            <person name="Ng V."/>
            <person name="Clum A."/>
            <person name="Steindorff A."/>
            <person name="Ohm R.A."/>
            <person name="Martin F."/>
            <person name="Silar P."/>
            <person name="Natvig D.O."/>
            <person name="Lalanne C."/>
            <person name="Gautier V."/>
            <person name="Ament-Velasquez S.L."/>
            <person name="Kruys A."/>
            <person name="Hutchinson M.I."/>
            <person name="Powell A.J."/>
            <person name="Barry K."/>
            <person name="Miller A.N."/>
            <person name="Grigoriev I.V."/>
            <person name="Debuchy R."/>
            <person name="Gladieux P."/>
            <person name="Hiltunen Thoren M."/>
            <person name="Johannesson H."/>
        </authorList>
    </citation>
    <scope>NUCLEOTIDE SEQUENCE</scope>
    <source>
        <strain evidence="3">CBS 168.71</strain>
    </source>
</reference>
<sequence>MDIADDYMNKRLVRGFEEGLAEITNESANPTASELTRAKELYDRQCAMALDTLDPNSDPMVPRELDYHLIHRTSLHDTFLLHLSQRVAELTTIVHSDEHAAGRLRNTNRRLGEAERGLGELRARVRVLEARVSGLARWQEQMQVAGDVASGDGYGAGGGNGGGDNNGWGGSGGEGRKRAKKRKGRGGEAMAVSGGGGGSSAAAASGAAGELGEVEALLAEVMKRVGEFKITSGLDDIVEDQKTVVNEDTEMTTGNEDKGEEVVKTEPTAGSVTGLTAWGWPRDDGVPCPVDTSSPWK</sequence>
<dbReference type="RefSeq" id="XP_062656487.1">
    <property type="nucleotide sequence ID" value="XM_062806771.1"/>
</dbReference>
<comment type="caution">
    <text evidence="3">The sequence shown here is derived from an EMBL/GenBank/DDBJ whole genome shotgun (WGS) entry which is preliminary data.</text>
</comment>
<evidence type="ECO:0000256" key="1">
    <source>
        <dbReference type="SAM" id="Coils"/>
    </source>
</evidence>
<dbReference type="EMBL" id="JAUEPN010000006">
    <property type="protein sequence ID" value="KAK3292973.1"/>
    <property type="molecule type" value="Genomic_DNA"/>
</dbReference>
<gene>
    <name evidence="3" type="ORF">B0H64DRAFT_444282</name>
</gene>
<evidence type="ECO:0000313" key="4">
    <source>
        <dbReference type="Proteomes" id="UP001278766"/>
    </source>
</evidence>